<dbReference type="AlphaFoldDB" id="A0A5C5XFV0"/>
<keyword evidence="3" id="KW-1185">Reference proteome</keyword>
<feature type="region of interest" description="Disordered" evidence="1">
    <location>
        <begin position="261"/>
        <end position="284"/>
    </location>
</feature>
<evidence type="ECO:0000313" key="3">
    <source>
        <dbReference type="Proteomes" id="UP000316095"/>
    </source>
</evidence>
<name>A0A5C5XFV0_9PLAN</name>
<evidence type="ECO:0000256" key="1">
    <source>
        <dbReference type="SAM" id="MobiDB-lite"/>
    </source>
</evidence>
<feature type="compositionally biased region" description="Polar residues" evidence="1">
    <location>
        <begin position="274"/>
        <end position="284"/>
    </location>
</feature>
<comment type="caution">
    <text evidence="2">The sequence shown here is derived from an EMBL/GenBank/DDBJ whole genome shotgun (WGS) entry which is preliminary data.</text>
</comment>
<proteinExistence type="predicted"/>
<accession>A0A5C5XFV0</accession>
<sequence>MLFHVHKQTLPLTIACVVAGFLLMPAAIQAGKLSQRPIRKLSYDPNAEKVELFEGIESEVVEYTMIMKDSKEGTLFLENKTDEVISVEMPKAIVGIQVLAQFDDGLGGGTGGAGGAGGGGQQPVGGGAGGGGGGIGGFNAGAGGGGGFFSIPANKMIAVPLNTVCLEHGKKEPTPVAEFKLVKPEEYTENVALQELLEIIATGKVNKDVAQAAAWHLSNDMSWTELAAKTENNFGPAGPRRVFSNAHLYAAQNLVAVAVAKSREEETDEPAATPRTSRVSRVQP</sequence>
<protein>
    <submittedName>
        <fullName evidence="2">Uncharacterized protein</fullName>
    </submittedName>
</protein>
<reference evidence="2 3" key="1">
    <citation type="submission" date="2019-02" db="EMBL/GenBank/DDBJ databases">
        <title>Deep-cultivation of Planctomycetes and their phenomic and genomic characterization uncovers novel biology.</title>
        <authorList>
            <person name="Wiegand S."/>
            <person name="Jogler M."/>
            <person name="Boedeker C."/>
            <person name="Pinto D."/>
            <person name="Vollmers J."/>
            <person name="Rivas-Marin E."/>
            <person name="Kohn T."/>
            <person name="Peeters S.H."/>
            <person name="Heuer A."/>
            <person name="Rast P."/>
            <person name="Oberbeckmann S."/>
            <person name="Bunk B."/>
            <person name="Jeske O."/>
            <person name="Meyerdierks A."/>
            <person name="Storesund J.E."/>
            <person name="Kallscheuer N."/>
            <person name="Luecker S."/>
            <person name="Lage O.M."/>
            <person name="Pohl T."/>
            <person name="Merkel B.J."/>
            <person name="Hornburger P."/>
            <person name="Mueller R.-W."/>
            <person name="Bruemmer F."/>
            <person name="Labrenz M."/>
            <person name="Spormann A.M."/>
            <person name="Op Den Camp H."/>
            <person name="Overmann J."/>
            <person name="Amann R."/>
            <person name="Jetten M.S.M."/>
            <person name="Mascher T."/>
            <person name="Medema M.H."/>
            <person name="Devos D.P."/>
            <person name="Kaster A.-K."/>
            <person name="Ovreas L."/>
            <person name="Rohde M."/>
            <person name="Galperin M.Y."/>
            <person name="Jogler C."/>
        </authorList>
    </citation>
    <scope>NUCLEOTIDE SEQUENCE [LARGE SCALE GENOMIC DNA]</scope>
    <source>
        <strain evidence="2 3">Pan54</strain>
    </source>
</reference>
<dbReference type="RefSeq" id="WP_165441674.1">
    <property type="nucleotide sequence ID" value="NZ_SJPG01000001.1"/>
</dbReference>
<evidence type="ECO:0000313" key="2">
    <source>
        <dbReference type="EMBL" id="TWT61045.1"/>
    </source>
</evidence>
<dbReference type="Proteomes" id="UP000316095">
    <property type="component" value="Unassembled WGS sequence"/>
</dbReference>
<dbReference type="EMBL" id="SJPG01000001">
    <property type="protein sequence ID" value="TWT61045.1"/>
    <property type="molecule type" value="Genomic_DNA"/>
</dbReference>
<gene>
    <name evidence="2" type="ORF">Pan54_17790</name>
</gene>
<organism evidence="2 3">
    <name type="scientific">Rubinisphaera italica</name>
    <dbReference type="NCBI Taxonomy" id="2527969"/>
    <lineage>
        <taxon>Bacteria</taxon>
        <taxon>Pseudomonadati</taxon>
        <taxon>Planctomycetota</taxon>
        <taxon>Planctomycetia</taxon>
        <taxon>Planctomycetales</taxon>
        <taxon>Planctomycetaceae</taxon>
        <taxon>Rubinisphaera</taxon>
    </lineage>
</organism>